<comment type="caution">
    <text evidence="1">The sequence shown here is derived from an EMBL/GenBank/DDBJ whole genome shotgun (WGS) entry which is preliminary data.</text>
</comment>
<evidence type="ECO:0000313" key="1">
    <source>
        <dbReference type="EMBL" id="GLC88532.1"/>
    </source>
</evidence>
<evidence type="ECO:0008006" key="3">
    <source>
        <dbReference type="Google" id="ProtNLM"/>
    </source>
</evidence>
<gene>
    <name evidence="1" type="ORF">LYSBPC_16590</name>
</gene>
<dbReference type="EMBL" id="BRZA01000002">
    <property type="protein sequence ID" value="GLC88532.1"/>
    <property type="molecule type" value="Genomic_DNA"/>
</dbReference>
<proteinExistence type="predicted"/>
<protein>
    <recommendedName>
        <fullName evidence="3">DUF3997 domain-containing protein</fullName>
    </recommendedName>
</protein>
<dbReference type="PROSITE" id="PS51257">
    <property type="entry name" value="PROKAR_LIPOPROTEIN"/>
    <property type="match status" value="1"/>
</dbReference>
<organism evidence="1 2">
    <name type="scientific">Lysinibacillus piscis</name>
    <dbReference type="NCBI Taxonomy" id="2518931"/>
    <lineage>
        <taxon>Bacteria</taxon>
        <taxon>Bacillati</taxon>
        <taxon>Bacillota</taxon>
        <taxon>Bacilli</taxon>
        <taxon>Bacillales</taxon>
        <taxon>Bacillaceae</taxon>
        <taxon>Lysinibacillus</taxon>
    </lineage>
</organism>
<dbReference type="Proteomes" id="UP001065593">
    <property type="component" value="Unassembled WGS sequence"/>
</dbReference>
<dbReference type="RefSeq" id="WP_264988296.1">
    <property type="nucleotide sequence ID" value="NZ_BRZA01000002.1"/>
</dbReference>
<accession>A0ABQ5NJQ2</accession>
<reference evidence="1" key="1">
    <citation type="submission" date="2022-08" db="EMBL/GenBank/DDBJ databases">
        <title>Draft genome sequence of Lysinibacillus sp. strain KH24.</title>
        <authorList>
            <person name="Kanbe H."/>
            <person name="Itoh H."/>
        </authorList>
    </citation>
    <scope>NUCLEOTIDE SEQUENCE</scope>
    <source>
        <strain evidence="1">KH24</strain>
    </source>
</reference>
<keyword evidence="2" id="KW-1185">Reference proteome</keyword>
<evidence type="ECO:0000313" key="2">
    <source>
        <dbReference type="Proteomes" id="UP001065593"/>
    </source>
</evidence>
<dbReference type="Pfam" id="PF13162">
    <property type="entry name" value="DUF3997"/>
    <property type="match status" value="1"/>
</dbReference>
<sequence length="138" mass="15851">MRYLGYPLLCLILLTGCAGLADYTIPLPNGYRIDRTSAQQISIYSEEPIANEQNYRYTPPKITHIWWNDDFIIAKQAILKSENNCVAVPTEGKYAFWIIDMHAHLVYGPFDKNALAQQKELLGLPQKIKWTAIEDLHQ</sequence>
<name>A0ABQ5NJQ2_9BACI</name>
<dbReference type="InterPro" id="IPR025059">
    <property type="entry name" value="DUF3997"/>
</dbReference>